<protein>
    <submittedName>
        <fullName evidence="4">Peptidase M23 family protein</fullName>
    </submittedName>
</protein>
<keyword evidence="2" id="KW-0472">Membrane</keyword>
<sequence>MRQLKLLGRDLKSFGSLWYSFVKARGYRGFNHFETGKNAVAKLLYRQRGRMVRPFVHVGMGGLIAMAVTLAPVLANSTPWVASDPWKENTPSSQIIETVSNETSTQVPNDRVRDKVVEYVIKPGDTVSGIATKFGIDSDTIRWENNLTSVDDISPKEKLRILPVSGVSHKVGRGETVYSVAKKYQANAQSIVDFPFNTFADDETFALSVGQSLIVPDGKKPNEIPWSPTLYVVQVTPNAGSVSATGQFVWPMGGSITQRYTWFHGGIDIATAIGTPIVAADAGRVIVAGWPDNTGYGNRVMIDHGNGYITLYGHMSKISVSSGQTVKRGDQIGLEGSTGRSTGPHLHFEIRRGSTPTNPMEYLK</sequence>
<feature type="region of interest" description="Disordered" evidence="1">
    <location>
        <begin position="334"/>
        <end position="364"/>
    </location>
</feature>
<accession>A0A0G0Y6R5</accession>
<dbReference type="SUPFAM" id="SSF51261">
    <property type="entry name" value="Duplicated hybrid motif"/>
    <property type="match status" value="1"/>
</dbReference>
<dbReference type="CDD" id="cd12797">
    <property type="entry name" value="M23_peptidase"/>
    <property type="match status" value="1"/>
</dbReference>
<organism evidence="4 5">
    <name type="scientific">Candidatus Amesbacteria bacterium GW2011_GWA2_42_12</name>
    <dbReference type="NCBI Taxonomy" id="1618356"/>
    <lineage>
        <taxon>Bacteria</taxon>
        <taxon>Candidatus Amesiibacteriota</taxon>
    </lineage>
</organism>
<dbReference type="InterPro" id="IPR050570">
    <property type="entry name" value="Cell_wall_metabolism_enzyme"/>
</dbReference>
<dbReference type="InterPro" id="IPR018392">
    <property type="entry name" value="LysM"/>
</dbReference>
<dbReference type="InterPro" id="IPR016047">
    <property type="entry name" value="M23ase_b-sheet_dom"/>
</dbReference>
<keyword evidence="2" id="KW-0812">Transmembrane</keyword>
<dbReference type="Pfam" id="PF01551">
    <property type="entry name" value="Peptidase_M23"/>
    <property type="match status" value="1"/>
</dbReference>
<evidence type="ECO:0000313" key="5">
    <source>
        <dbReference type="Proteomes" id="UP000034160"/>
    </source>
</evidence>
<feature type="domain" description="LysM" evidence="3">
    <location>
        <begin position="117"/>
        <end position="161"/>
    </location>
</feature>
<evidence type="ECO:0000313" key="4">
    <source>
        <dbReference type="EMBL" id="KKS32429.1"/>
    </source>
</evidence>
<evidence type="ECO:0000256" key="1">
    <source>
        <dbReference type="SAM" id="MobiDB-lite"/>
    </source>
</evidence>
<dbReference type="Gene3D" id="2.70.70.10">
    <property type="entry name" value="Glucose Permease (Domain IIA)"/>
    <property type="match status" value="1"/>
</dbReference>
<gene>
    <name evidence="4" type="ORF">UU93_C0007G0034</name>
</gene>
<dbReference type="PANTHER" id="PTHR21666:SF270">
    <property type="entry name" value="MUREIN HYDROLASE ACTIVATOR ENVC"/>
    <property type="match status" value="1"/>
</dbReference>
<evidence type="ECO:0000256" key="2">
    <source>
        <dbReference type="SAM" id="Phobius"/>
    </source>
</evidence>
<dbReference type="EMBL" id="LCCN01000007">
    <property type="protein sequence ID" value="KKS32429.1"/>
    <property type="molecule type" value="Genomic_DNA"/>
</dbReference>
<name>A0A0G0Y6R5_9BACT</name>
<dbReference type="STRING" id="1618356.UU93_C0007G0034"/>
<reference evidence="4 5" key="1">
    <citation type="journal article" date="2015" name="Nature">
        <title>rRNA introns, odd ribosomes, and small enigmatic genomes across a large radiation of phyla.</title>
        <authorList>
            <person name="Brown C.T."/>
            <person name="Hug L.A."/>
            <person name="Thomas B.C."/>
            <person name="Sharon I."/>
            <person name="Castelle C.J."/>
            <person name="Singh A."/>
            <person name="Wilkins M.J."/>
            <person name="Williams K.H."/>
            <person name="Banfield J.F."/>
        </authorList>
    </citation>
    <scope>NUCLEOTIDE SEQUENCE [LARGE SCALE GENOMIC DNA]</scope>
</reference>
<dbReference type="AlphaFoldDB" id="A0A0G0Y6R5"/>
<dbReference type="Pfam" id="PF01476">
    <property type="entry name" value="LysM"/>
    <property type="match status" value="2"/>
</dbReference>
<dbReference type="GO" id="GO:0004222">
    <property type="term" value="F:metalloendopeptidase activity"/>
    <property type="evidence" value="ECO:0007669"/>
    <property type="project" value="TreeGrafter"/>
</dbReference>
<proteinExistence type="predicted"/>
<dbReference type="PROSITE" id="PS51782">
    <property type="entry name" value="LYSM"/>
    <property type="match status" value="1"/>
</dbReference>
<dbReference type="CDD" id="cd00118">
    <property type="entry name" value="LysM"/>
    <property type="match status" value="1"/>
</dbReference>
<dbReference type="PANTHER" id="PTHR21666">
    <property type="entry name" value="PEPTIDASE-RELATED"/>
    <property type="match status" value="1"/>
</dbReference>
<dbReference type="Gene3D" id="3.10.350.10">
    <property type="entry name" value="LysM domain"/>
    <property type="match status" value="2"/>
</dbReference>
<dbReference type="SMART" id="SM00257">
    <property type="entry name" value="LysM"/>
    <property type="match status" value="2"/>
</dbReference>
<keyword evidence="2" id="KW-1133">Transmembrane helix</keyword>
<comment type="caution">
    <text evidence="4">The sequence shown here is derived from an EMBL/GenBank/DDBJ whole genome shotgun (WGS) entry which is preliminary data.</text>
</comment>
<dbReference type="InterPro" id="IPR036779">
    <property type="entry name" value="LysM_dom_sf"/>
</dbReference>
<evidence type="ECO:0000259" key="3">
    <source>
        <dbReference type="PROSITE" id="PS51782"/>
    </source>
</evidence>
<dbReference type="Proteomes" id="UP000034160">
    <property type="component" value="Unassembled WGS sequence"/>
</dbReference>
<dbReference type="SUPFAM" id="SSF54106">
    <property type="entry name" value="LysM domain"/>
    <property type="match status" value="1"/>
</dbReference>
<dbReference type="InterPro" id="IPR011055">
    <property type="entry name" value="Dup_hybrid_motif"/>
</dbReference>
<feature type="transmembrane region" description="Helical" evidence="2">
    <location>
        <begin position="55"/>
        <end position="75"/>
    </location>
</feature>